<dbReference type="EMBL" id="CP111024">
    <property type="protein sequence ID" value="WAR22977.1"/>
    <property type="molecule type" value="Genomic_DNA"/>
</dbReference>
<dbReference type="InterPro" id="IPR013762">
    <property type="entry name" value="Integrase-like_cat_sf"/>
</dbReference>
<evidence type="ECO:0000313" key="3">
    <source>
        <dbReference type="Proteomes" id="UP001164746"/>
    </source>
</evidence>
<dbReference type="SUPFAM" id="SSF56672">
    <property type="entry name" value="DNA/RNA polymerases"/>
    <property type="match status" value="1"/>
</dbReference>
<keyword evidence="3" id="KW-1185">Reference proteome</keyword>
<feature type="non-terminal residue" evidence="2">
    <location>
        <position position="1"/>
    </location>
</feature>
<dbReference type="SUPFAM" id="SSF47823">
    <property type="entry name" value="lambda integrase-like, N-terminal domain"/>
    <property type="match status" value="1"/>
</dbReference>
<reference evidence="2" key="1">
    <citation type="submission" date="2022-11" db="EMBL/GenBank/DDBJ databases">
        <title>Centuries of genome instability and evolution in soft-shell clam transmissible cancer (bioRxiv).</title>
        <authorList>
            <person name="Hart S.F.M."/>
            <person name="Yonemitsu M.A."/>
            <person name="Giersch R.M."/>
            <person name="Beal B.F."/>
            <person name="Arriagada G."/>
            <person name="Davis B.W."/>
            <person name="Ostrander E.A."/>
            <person name="Goff S.P."/>
            <person name="Metzger M.J."/>
        </authorList>
    </citation>
    <scope>NUCLEOTIDE SEQUENCE</scope>
    <source>
        <strain evidence="2">MELC-2E11</strain>
        <tissue evidence="2">Siphon/mantle</tissue>
    </source>
</reference>
<dbReference type="InterPro" id="IPR052055">
    <property type="entry name" value="Hepadnavirus_pol/RT"/>
</dbReference>
<name>A0ABY7FPM0_MYAAR</name>
<dbReference type="Gene3D" id="1.10.443.10">
    <property type="entry name" value="Intergrase catalytic core"/>
    <property type="match status" value="1"/>
</dbReference>
<keyword evidence="1" id="KW-0238">DNA-binding</keyword>
<proteinExistence type="predicted"/>
<dbReference type="PANTHER" id="PTHR33050">
    <property type="entry name" value="REVERSE TRANSCRIPTASE DOMAIN-CONTAINING PROTEIN"/>
    <property type="match status" value="1"/>
</dbReference>
<sequence length="495" mass="55331">GFIFVGQAGSNTCFNSLQRFLDFAKTIGLPIKSSKTVFPNTQVEVHGILVDTNSLTASLPPDKVQLLRTLLEVLKNVTLKQLQSLLGHLNFACKVIKPGRCFLRRLYDLTTGCAKPNHHIRLTSETKAVIALWHTFLNDYNGCTLLTGDRFTTSTTLKFFTDAAGSKGFACTHGSSWTFGIFPQKVKQHHISILELYPIALAVTMFGHLWQNINICFICDNMAVVYCLNKQSSKDKTMMKLIRNIVLSALENNFCFQAKHISTKKNTICDLLSRLQVQEALALAPHLNKTPLPLPIKMSPLAFYLPATSVTVASFVAHLHLLKYSPSTISSHLSAMTYQHQLTTNHDPCNSFIVHRMVLGAHKTNSKSDCRKPLLHEDIKKLCKATVFVFATNPFLRQLCQAILLISFHGFFRMGELLPSKSSKDHQVVQLKHVEFKKKSVHIRLHQHKTKKTSTPCSIIIPSSKSFCPVTSLKSYLSLRGNSKGPLFILANNSS</sequence>
<dbReference type="InterPro" id="IPR010998">
    <property type="entry name" value="Integrase_recombinase_N"/>
</dbReference>
<organism evidence="2 3">
    <name type="scientific">Mya arenaria</name>
    <name type="common">Soft-shell clam</name>
    <dbReference type="NCBI Taxonomy" id="6604"/>
    <lineage>
        <taxon>Eukaryota</taxon>
        <taxon>Metazoa</taxon>
        <taxon>Spiralia</taxon>
        <taxon>Lophotrochozoa</taxon>
        <taxon>Mollusca</taxon>
        <taxon>Bivalvia</taxon>
        <taxon>Autobranchia</taxon>
        <taxon>Heteroconchia</taxon>
        <taxon>Euheterodonta</taxon>
        <taxon>Imparidentia</taxon>
        <taxon>Neoheterodontei</taxon>
        <taxon>Myida</taxon>
        <taxon>Myoidea</taxon>
        <taxon>Myidae</taxon>
        <taxon>Mya</taxon>
    </lineage>
</organism>
<evidence type="ECO:0000313" key="2">
    <source>
        <dbReference type="EMBL" id="WAR22977.1"/>
    </source>
</evidence>
<gene>
    <name evidence="2" type="ORF">MAR_036646</name>
</gene>
<dbReference type="PANTHER" id="PTHR33050:SF8">
    <property type="entry name" value="REVERSE TRANSCRIPTASE DOMAIN-CONTAINING PROTEIN"/>
    <property type="match status" value="1"/>
</dbReference>
<dbReference type="InterPro" id="IPR043502">
    <property type="entry name" value="DNA/RNA_pol_sf"/>
</dbReference>
<dbReference type="CDD" id="cd09275">
    <property type="entry name" value="RNase_HI_RT_DIRS1"/>
    <property type="match status" value="1"/>
</dbReference>
<dbReference type="Proteomes" id="UP001164746">
    <property type="component" value="Chromosome 13"/>
</dbReference>
<evidence type="ECO:0000256" key="1">
    <source>
        <dbReference type="ARBA" id="ARBA00023125"/>
    </source>
</evidence>
<protein>
    <submittedName>
        <fullName evidence="2">Uncharacterized protein</fullName>
    </submittedName>
</protein>
<dbReference type="Gene3D" id="1.10.150.130">
    <property type="match status" value="1"/>
</dbReference>
<dbReference type="InterPro" id="IPR043128">
    <property type="entry name" value="Rev_trsase/Diguanyl_cyclase"/>
</dbReference>
<accession>A0ABY7FPM0</accession>
<dbReference type="Gene3D" id="3.30.70.270">
    <property type="match status" value="1"/>
</dbReference>